<name>A0A8J2M6L7_9BILA</name>
<dbReference type="AlphaFoldDB" id="A0A8J2M6L7"/>
<accession>A0A8J2M6L7</accession>
<organism evidence="2 3">
    <name type="scientific">Cercopithifilaria johnstoni</name>
    <dbReference type="NCBI Taxonomy" id="2874296"/>
    <lineage>
        <taxon>Eukaryota</taxon>
        <taxon>Metazoa</taxon>
        <taxon>Ecdysozoa</taxon>
        <taxon>Nematoda</taxon>
        <taxon>Chromadorea</taxon>
        <taxon>Rhabditida</taxon>
        <taxon>Spirurina</taxon>
        <taxon>Spiruromorpha</taxon>
        <taxon>Filarioidea</taxon>
        <taxon>Onchocercidae</taxon>
        <taxon>Cercopithifilaria</taxon>
    </lineage>
</organism>
<feature type="region of interest" description="Disordered" evidence="1">
    <location>
        <begin position="163"/>
        <end position="189"/>
    </location>
</feature>
<evidence type="ECO:0000313" key="3">
    <source>
        <dbReference type="Proteomes" id="UP000746747"/>
    </source>
</evidence>
<gene>
    <name evidence="2" type="ORF">CJOHNSTONI_LOCUS6688</name>
</gene>
<feature type="compositionally biased region" description="Low complexity" evidence="1">
    <location>
        <begin position="121"/>
        <end position="137"/>
    </location>
</feature>
<keyword evidence="3" id="KW-1185">Reference proteome</keyword>
<reference evidence="2" key="1">
    <citation type="submission" date="2021-09" db="EMBL/GenBank/DDBJ databases">
        <authorList>
            <consortium name="Pathogen Informatics"/>
        </authorList>
    </citation>
    <scope>NUCLEOTIDE SEQUENCE</scope>
</reference>
<proteinExistence type="predicted"/>
<evidence type="ECO:0000256" key="1">
    <source>
        <dbReference type="SAM" id="MobiDB-lite"/>
    </source>
</evidence>
<sequence length="210" mass="23453">MNKTESHYLDDAQLNSHLIQPISGTTNVQLSPEDSQLAHSYLQKFHSIPFLSSIKNSIPLESVNQYQSIAPFNTNQQHLNSLAVQPRQFTAMGQQTQQVLHQPFIVQQQSGAQLYPPSGEPYSQMSQPQQQYAQSFGQQMGSVQQQSALPQSQYQSFGQQMGSVQQQSALPQSPYQSFGQQMGSVQQQSALPQSSQFPIFPSFENIFSLP</sequence>
<evidence type="ECO:0000313" key="2">
    <source>
        <dbReference type="EMBL" id="CAG9536806.1"/>
    </source>
</evidence>
<comment type="caution">
    <text evidence="2">The sequence shown here is derived from an EMBL/GenBank/DDBJ whole genome shotgun (WGS) entry which is preliminary data.</text>
</comment>
<dbReference type="Proteomes" id="UP000746747">
    <property type="component" value="Unassembled WGS sequence"/>
</dbReference>
<protein>
    <submittedName>
        <fullName evidence="2">Uncharacterized protein</fullName>
    </submittedName>
</protein>
<dbReference type="EMBL" id="CAKAEH010001487">
    <property type="protein sequence ID" value="CAG9536806.1"/>
    <property type="molecule type" value="Genomic_DNA"/>
</dbReference>
<feature type="region of interest" description="Disordered" evidence="1">
    <location>
        <begin position="115"/>
        <end position="137"/>
    </location>
</feature>